<evidence type="ECO:0008006" key="3">
    <source>
        <dbReference type="Google" id="ProtNLM"/>
    </source>
</evidence>
<gene>
    <name evidence="1" type="ORF">LTR24_010464</name>
</gene>
<comment type="caution">
    <text evidence="1">The sequence shown here is derived from an EMBL/GenBank/DDBJ whole genome shotgun (WGS) entry which is preliminary data.</text>
</comment>
<evidence type="ECO:0000313" key="1">
    <source>
        <dbReference type="EMBL" id="KAK5072298.1"/>
    </source>
</evidence>
<accession>A0ABR0JTV1</accession>
<proteinExistence type="predicted"/>
<dbReference type="EMBL" id="JAVRRG010000331">
    <property type="protein sequence ID" value="KAK5072298.1"/>
    <property type="molecule type" value="Genomic_DNA"/>
</dbReference>
<evidence type="ECO:0000313" key="2">
    <source>
        <dbReference type="Proteomes" id="UP001345013"/>
    </source>
</evidence>
<reference evidence="1 2" key="1">
    <citation type="submission" date="2023-08" db="EMBL/GenBank/DDBJ databases">
        <title>Black Yeasts Isolated from many extreme environments.</title>
        <authorList>
            <person name="Coleine C."/>
            <person name="Stajich J.E."/>
            <person name="Selbmann L."/>
        </authorList>
    </citation>
    <scope>NUCLEOTIDE SEQUENCE [LARGE SCALE GENOMIC DNA]</scope>
    <source>
        <strain evidence="1 2">CCFEE 5885</strain>
    </source>
</reference>
<organism evidence="1 2">
    <name type="scientific">Lithohypha guttulata</name>
    <dbReference type="NCBI Taxonomy" id="1690604"/>
    <lineage>
        <taxon>Eukaryota</taxon>
        <taxon>Fungi</taxon>
        <taxon>Dikarya</taxon>
        <taxon>Ascomycota</taxon>
        <taxon>Pezizomycotina</taxon>
        <taxon>Eurotiomycetes</taxon>
        <taxon>Chaetothyriomycetidae</taxon>
        <taxon>Chaetothyriales</taxon>
        <taxon>Trichomeriaceae</taxon>
        <taxon>Lithohypha</taxon>
    </lineage>
</organism>
<keyword evidence="2" id="KW-1185">Reference proteome</keyword>
<name>A0ABR0JTV1_9EURO</name>
<dbReference type="Proteomes" id="UP001345013">
    <property type="component" value="Unassembled WGS sequence"/>
</dbReference>
<sequence length="284" mass="30607">MSFIGRFRRDRGRLAADSASAGQFRNITSRGPARDLAQAEVGRTKVNCWLEGRGRRWGIYEGQLAAIFEFKIAAQEPSGSKLDNFELALTFSAPGRGEQTPLPPGFAAQGVGVYLIPMPAPALVLGWPTARQVAREGAFNPAMEFPGGGGASVGTLTGSSERTVERCWTFRSGLRGNAYGIPVTATWTWVANPDNPQIEDRGVLYGGLALQHDGHPFQATCQVTAKRGKLGDIRYAGTSQSMPWTIVPDLSLEELATSIDQLEEKMTRLNQGAAARASQPVEMP</sequence>
<protein>
    <recommendedName>
        <fullName evidence="3">DUF4429 domain-containing protein</fullName>
    </recommendedName>
</protein>